<gene>
    <name evidence="2" type="ORF">LACBIDRAFT_300153</name>
</gene>
<evidence type="ECO:0000313" key="3">
    <source>
        <dbReference type="Proteomes" id="UP000001194"/>
    </source>
</evidence>
<dbReference type="EMBL" id="DS547108">
    <property type="protein sequence ID" value="EDR06583.1"/>
    <property type="molecule type" value="Genomic_DNA"/>
</dbReference>
<sequence length="54" mass="6276">MLTLVLLMYVAIPRVEIRRNQARAAPDLPDFGYSLITQSVTLPLHHAKPRRHWI</sequence>
<dbReference type="AlphaFoldDB" id="B0DG57"/>
<keyword evidence="3" id="KW-1185">Reference proteome</keyword>
<accession>B0DG57</accession>
<dbReference type="KEGG" id="lbc:LACBIDRAFT_300153"/>
<organism evidence="3">
    <name type="scientific">Laccaria bicolor (strain S238N-H82 / ATCC MYA-4686)</name>
    <name type="common">Bicoloured deceiver</name>
    <name type="synonym">Laccaria laccata var. bicolor</name>
    <dbReference type="NCBI Taxonomy" id="486041"/>
    <lineage>
        <taxon>Eukaryota</taxon>
        <taxon>Fungi</taxon>
        <taxon>Dikarya</taxon>
        <taxon>Basidiomycota</taxon>
        <taxon>Agaricomycotina</taxon>
        <taxon>Agaricomycetes</taxon>
        <taxon>Agaricomycetidae</taxon>
        <taxon>Agaricales</taxon>
        <taxon>Agaricineae</taxon>
        <taxon>Hydnangiaceae</taxon>
        <taxon>Laccaria</taxon>
    </lineage>
</organism>
<dbReference type="GeneID" id="6078520"/>
<dbReference type="RefSeq" id="XP_001882955.1">
    <property type="nucleotide sequence ID" value="XM_001882920.1"/>
</dbReference>
<evidence type="ECO:0000313" key="2">
    <source>
        <dbReference type="EMBL" id="EDR06583.1"/>
    </source>
</evidence>
<dbReference type="InParanoid" id="B0DG57"/>
<reference evidence="2 3" key="1">
    <citation type="journal article" date="2008" name="Nature">
        <title>The genome of Laccaria bicolor provides insights into mycorrhizal symbiosis.</title>
        <authorList>
            <person name="Martin F."/>
            <person name="Aerts A."/>
            <person name="Ahren D."/>
            <person name="Brun A."/>
            <person name="Danchin E.G.J."/>
            <person name="Duchaussoy F."/>
            <person name="Gibon J."/>
            <person name="Kohler A."/>
            <person name="Lindquist E."/>
            <person name="Pereda V."/>
            <person name="Salamov A."/>
            <person name="Shapiro H.J."/>
            <person name="Wuyts J."/>
            <person name="Blaudez D."/>
            <person name="Buee M."/>
            <person name="Brokstein P."/>
            <person name="Canbaeck B."/>
            <person name="Cohen D."/>
            <person name="Courty P.E."/>
            <person name="Coutinho P.M."/>
            <person name="Delaruelle C."/>
            <person name="Detter J.C."/>
            <person name="Deveau A."/>
            <person name="DiFazio S."/>
            <person name="Duplessis S."/>
            <person name="Fraissinet-Tachet L."/>
            <person name="Lucic E."/>
            <person name="Frey-Klett P."/>
            <person name="Fourrey C."/>
            <person name="Feussner I."/>
            <person name="Gay G."/>
            <person name="Grimwood J."/>
            <person name="Hoegger P.J."/>
            <person name="Jain P."/>
            <person name="Kilaru S."/>
            <person name="Labbe J."/>
            <person name="Lin Y.C."/>
            <person name="Legue V."/>
            <person name="Le Tacon F."/>
            <person name="Marmeisse R."/>
            <person name="Melayah D."/>
            <person name="Montanini B."/>
            <person name="Muratet M."/>
            <person name="Nehls U."/>
            <person name="Niculita-Hirzel H."/>
            <person name="Oudot-Le Secq M.P."/>
            <person name="Peter M."/>
            <person name="Quesneville H."/>
            <person name="Rajashekar B."/>
            <person name="Reich M."/>
            <person name="Rouhier N."/>
            <person name="Schmutz J."/>
            <person name="Yin T."/>
            <person name="Chalot M."/>
            <person name="Henrissat B."/>
            <person name="Kuees U."/>
            <person name="Lucas S."/>
            <person name="Van de Peer Y."/>
            <person name="Podila G.K."/>
            <person name="Polle A."/>
            <person name="Pukkila P.J."/>
            <person name="Richardson P.M."/>
            <person name="Rouze P."/>
            <person name="Sanders I.R."/>
            <person name="Stajich J.E."/>
            <person name="Tunlid A."/>
            <person name="Tuskan G."/>
            <person name="Grigoriev I.V."/>
        </authorList>
    </citation>
    <scope>NUCLEOTIDE SEQUENCE [LARGE SCALE GENOMIC DNA]</scope>
    <source>
        <strain evidence="3">S238N-H82 / ATCC MYA-4686</strain>
    </source>
</reference>
<evidence type="ECO:0000256" key="1">
    <source>
        <dbReference type="SAM" id="SignalP"/>
    </source>
</evidence>
<proteinExistence type="predicted"/>
<dbReference type="Proteomes" id="UP000001194">
    <property type="component" value="Unassembled WGS sequence"/>
</dbReference>
<feature type="chain" id="PRO_5002749068" evidence="1">
    <location>
        <begin position="18"/>
        <end position="54"/>
    </location>
</feature>
<dbReference type="HOGENOM" id="CLU_3050722_0_0_1"/>
<feature type="signal peptide" evidence="1">
    <location>
        <begin position="1"/>
        <end position="17"/>
    </location>
</feature>
<keyword evidence="1" id="KW-0732">Signal</keyword>
<protein>
    <submittedName>
        <fullName evidence="2">Predicted protein</fullName>
    </submittedName>
</protein>
<name>B0DG57_LACBS</name>